<proteinExistence type="predicted"/>
<dbReference type="EMBL" id="CM055102">
    <property type="protein sequence ID" value="KAJ7538365.1"/>
    <property type="molecule type" value="Genomic_DNA"/>
</dbReference>
<organism evidence="1 2">
    <name type="scientific">Diphasiastrum complanatum</name>
    <name type="common">Issler's clubmoss</name>
    <name type="synonym">Lycopodium complanatum</name>
    <dbReference type="NCBI Taxonomy" id="34168"/>
    <lineage>
        <taxon>Eukaryota</taxon>
        <taxon>Viridiplantae</taxon>
        <taxon>Streptophyta</taxon>
        <taxon>Embryophyta</taxon>
        <taxon>Tracheophyta</taxon>
        <taxon>Lycopodiopsida</taxon>
        <taxon>Lycopodiales</taxon>
        <taxon>Lycopodiaceae</taxon>
        <taxon>Lycopodioideae</taxon>
        <taxon>Diphasiastrum</taxon>
    </lineage>
</organism>
<protein>
    <submittedName>
        <fullName evidence="1">Uncharacterized protein</fullName>
    </submittedName>
</protein>
<evidence type="ECO:0000313" key="1">
    <source>
        <dbReference type="EMBL" id="KAJ7538365.1"/>
    </source>
</evidence>
<reference evidence="2" key="1">
    <citation type="journal article" date="2024" name="Proc. Natl. Acad. Sci. U.S.A.">
        <title>Extraordinary preservation of gene collinearity over three hundred million years revealed in homosporous lycophytes.</title>
        <authorList>
            <person name="Li C."/>
            <person name="Wickell D."/>
            <person name="Kuo L.Y."/>
            <person name="Chen X."/>
            <person name="Nie B."/>
            <person name="Liao X."/>
            <person name="Peng D."/>
            <person name="Ji J."/>
            <person name="Jenkins J."/>
            <person name="Williams M."/>
            <person name="Shu S."/>
            <person name="Plott C."/>
            <person name="Barry K."/>
            <person name="Rajasekar S."/>
            <person name="Grimwood J."/>
            <person name="Han X."/>
            <person name="Sun S."/>
            <person name="Hou Z."/>
            <person name="He W."/>
            <person name="Dai G."/>
            <person name="Sun C."/>
            <person name="Schmutz J."/>
            <person name="Leebens-Mack J.H."/>
            <person name="Li F.W."/>
            <person name="Wang L."/>
        </authorList>
    </citation>
    <scope>NUCLEOTIDE SEQUENCE [LARGE SCALE GENOMIC DNA]</scope>
    <source>
        <strain evidence="2">cv. PW_Plant_1</strain>
    </source>
</reference>
<gene>
    <name evidence="1" type="ORF">O6H91_11G045200</name>
</gene>
<dbReference type="Proteomes" id="UP001162992">
    <property type="component" value="Chromosome 11"/>
</dbReference>
<accession>A0ACC2C8M2</accession>
<comment type="caution">
    <text evidence="1">The sequence shown here is derived from an EMBL/GenBank/DDBJ whole genome shotgun (WGS) entry which is preliminary data.</text>
</comment>
<name>A0ACC2C8M2_DIPCM</name>
<evidence type="ECO:0000313" key="2">
    <source>
        <dbReference type="Proteomes" id="UP001162992"/>
    </source>
</evidence>
<sequence length="226" mass="25675">MEAAPKLGSKKKVEMFLNKMSKSPIFLVILTALLSSSSKNVVPSLRFLFVLLASQFQDSLEAQQAGLFVLVNFIVLAILVRSTPVSSQAIQVVPTQSRRHPSRRSRRQWASSSSYPDFTNEVHETATVEEQLPDTTKKAPSRSSSMGKRSASYPLLSAARDGRDEISTPGTETTPPQNSNKQEQVAVYKDDLVERIELFLSRNREQWEKQRQESLERRRRHYYFQG</sequence>
<keyword evidence="2" id="KW-1185">Reference proteome</keyword>